<evidence type="ECO:0000313" key="1">
    <source>
        <dbReference type="EMBL" id="TDR23175.1"/>
    </source>
</evidence>
<dbReference type="Proteomes" id="UP000295724">
    <property type="component" value="Unassembled WGS sequence"/>
</dbReference>
<sequence length="366" mass="41190">MKYKFQCDGMLTIECQTPIKQTLTKSQASELTELIAKDLHAVLKINNNTALVFCGAAFSTEQLLQPKFPIQVNMTQYASAAFQGELNSDQVLSIGANDGFMPDGLRPNESQQNLLHLPFCLYTDDVNLAEQFEATLMHKGMVAPPTYAKICEQTQVVINHANYMTYLDLVAMMHNHYEQLGLSHLWQVIETALVSSDPKTAVTTHTHNHFYLVDHLLFTPYFSYAQFTAYFADTSIEDYINWLMAQRLSLGAFTAHGLAIKTFKADLWPISEEKVCLGQFEKQSISQSFWTEKSHQSSNQPKQVIYHQHPQAGVIAISVAQSELFEIHYPVTPHGIRDIEKHLSQQLGPGFESIESDVTSNPNGLL</sequence>
<evidence type="ECO:0000313" key="2">
    <source>
        <dbReference type="Proteomes" id="UP000295724"/>
    </source>
</evidence>
<comment type="caution">
    <text evidence="1">The sequence shown here is derived from an EMBL/GenBank/DDBJ whole genome shotgun (WGS) entry which is preliminary data.</text>
</comment>
<keyword evidence="2" id="KW-1185">Reference proteome</keyword>
<dbReference type="AlphaFoldDB" id="A0A4R6XT97"/>
<dbReference type="RefSeq" id="WP_099018168.1">
    <property type="nucleotide sequence ID" value="NZ_NIHB01000001.1"/>
</dbReference>
<proteinExistence type="predicted"/>
<reference evidence="1 2" key="1">
    <citation type="submission" date="2019-03" db="EMBL/GenBank/DDBJ databases">
        <title>Genomic Encyclopedia of Type Strains, Phase IV (KMG-IV): sequencing the most valuable type-strain genomes for metagenomic binning, comparative biology and taxonomic classification.</title>
        <authorList>
            <person name="Goeker M."/>
        </authorList>
    </citation>
    <scope>NUCLEOTIDE SEQUENCE [LARGE SCALE GENOMIC DNA]</scope>
    <source>
        <strain evidence="1 2">DSM 25488</strain>
    </source>
</reference>
<accession>A0A4R6XT97</accession>
<dbReference type="EMBL" id="SNZB01000001">
    <property type="protein sequence ID" value="TDR23175.1"/>
    <property type="molecule type" value="Genomic_DNA"/>
</dbReference>
<organism evidence="1 2">
    <name type="scientific">Marinicella litoralis</name>
    <dbReference type="NCBI Taxonomy" id="644220"/>
    <lineage>
        <taxon>Bacteria</taxon>
        <taxon>Pseudomonadati</taxon>
        <taxon>Pseudomonadota</taxon>
        <taxon>Gammaproteobacteria</taxon>
        <taxon>Lysobacterales</taxon>
        <taxon>Marinicellaceae</taxon>
        <taxon>Marinicella</taxon>
    </lineage>
</organism>
<gene>
    <name evidence="1" type="ORF">C8D91_0034</name>
</gene>
<name>A0A4R6XT97_9GAMM</name>
<dbReference type="OrthoDB" id="6194710at2"/>
<protein>
    <submittedName>
        <fullName evidence="1">Uncharacterized protein</fullName>
    </submittedName>
</protein>